<dbReference type="EMBL" id="JBBNAG010000009">
    <property type="protein sequence ID" value="KAK9104901.1"/>
    <property type="molecule type" value="Genomic_DNA"/>
</dbReference>
<dbReference type="Proteomes" id="UP001419268">
    <property type="component" value="Unassembled WGS sequence"/>
</dbReference>
<feature type="region of interest" description="Disordered" evidence="1">
    <location>
        <begin position="1"/>
        <end position="55"/>
    </location>
</feature>
<evidence type="ECO:0000313" key="3">
    <source>
        <dbReference type="Proteomes" id="UP001419268"/>
    </source>
</evidence>
<organism evidence="2 3">
    <name type="scientific">Stephania cephalantha</name>
    <dbReference type="NCBI Taxonomy" id="152367"/>
    <lineage>
        <taxon>Eukaryota</taxon>
        <taxon>Viridiplantae</taxon>
        <taxon>Streptophyta</taxon>
        <taxon>Embryophyta</taxon>
        <taxon>Tracheophyta</taxon>
        <taxon>Spermatophyta</taxon>
        <taxon>Magnoliopsida</taxon>
        <taxon>Ranunculales</taxon>
        <taxon>Menispermaceae</taxon>
        <taxon>Menispermoideae</taxon>
        <taxon>Cissampelideae</taxon>
        <taxon>Stephania</taxon>
    </lineage>
</organism>
<accession>A0AAP0F409</accession>
<reference evidence="2 3" key="1">
    <citation type="submission" date="2024-01" db="EMBL/GenBank/DDBJ databases">
        <title>Genome assemblies of Stephania.</title>
        <authorList>
            <person name="Yang L."/>
        </authorList>
    </citation>
    <scope>NUCLEOTIDE SEQUENCE [LARGE SCALE GENOMIC DNA]</scope>
    <source>
        <strain evidence="2">JXDWG</strain>
        <tissue evidence="2">Leaf</tissue>
    </source>
</reference>
<gene>
    <name evidence="2" type="ORF">Scep_021745</name>
</gene>
<feature type="compositionally biased region" description="Basic and acidic residues" evidence="1">
    <location>
        <begin position="25"/>
        <end position="42"/>
    </location>
</feature>
<name>A0AAP0F409_9MAGN</name>
<evidence type="ECO:0000313" key="2">
    <source>
        <dbReference type="EMBL" id="KAK9104901.1"/>
    </source>
</evidence>
<protein>
    <submittedName>
        <fullName evidence="2">Uncharacterized protein</fullName>
    </submittedName>
</protein>
<dbReference type="AlphaFoldDB" id="A0AAP0F409"/>
<keyword evidence="3" id="KW-1185">Reference proteome</keyword>
<sequence>MTDGSMSRAHERSPLGPHVHSQSAHLDDHQPRHWTDPRRELPQNRQQLLEDDEENGRMTGGLVMKYLVNKLKLNSESKLRGIINQGSLPHCAIDYCVGGKASRVSQVELEWGMKLFEAGGWRNFTLKLSKNEATRVKKAFLDCSKDRNPRQLKFKYGRYVLFTQ</sequence>
<comment type="caution">
    <text evidence="2">The sequence shown here is derived from an EMBL/GenBank/DDBJ whole genome shotgun (WGS) entry which is preliminary data.</text>
</comment>
<proteinExistence type="predicted"/>
<evidence type="ECO:0000256" key="1">
    <source>
        <dbReference type="SAM" id="MobiDB-lite"/>
    </source>
</evidence>